<feature type="domain" description="Transposase IS4-like" evidence="2">
    <location>
        <begin position="16"/>
        <end position="62"/>
    </location>
</feature>
<dbReference type="Proteomes" id="UP000019678">
    <property type="component" value="Unassembled WGS sequence"/>
</dbReference>
<keyword evidence="1" id="KW-1133">Transmembrane helix</keyword>
<evidence type="ECO:0000313" key="4">
    <source>
        <dbReference type="Proteomes" id="UP000019678"/>
    </source>
</evidence>
<keyword evidence="1" id="KW-0812">Transmembrane</keyword>
<dbReference type="GO" id="GO:0003677">
    <property type="term" value="F:DNA binding"/>
    <property type="evidence" value="ECO:0007669"/>
    <property type="project" value="InterPro"/>
</dbReference>
<evidence type="ECO:0000256" key="1">
    <source>
        <dbReference type="SAM" id="Phobius"/>
    </source>
</evidence>
<reference evidence="3 4" key="1">
    <citation type="submission" date="2013-05" db="EMBL/GenBank/DDBJ databases">
        <title>Genome assembly of Chondromyces apiculatus DSM 436.</title>
        <authorList>
            <person name="Sharma G."/>
            <person name="Khatri I."/>
            <person name="Kaur C."/>
            <person name="Mayilraj S."/>
            <person name="Subramanian S."/>
        </authorList>
    </citation>
    <scope>NUCLEOTIDE SEQUENCE [LARGE SCALE GENOMIC DNA]</scope>
    <source>
        <strain evidence="3 4">DSM 436</strain>
    </source>
</reference>
<evidence type="ECO:0000313" key="3">
    <source>
        <dbReference type="EMBL" id="EYF06009.1"/>
    </source>
</evidence>
<evidence type="ECO:0000259" key="2">
    <source>
        <dbReference type="Pfam" id="PF01609"/>
    </source>
</evidence>
<comment type="caution">
    <text evidence="3">The sequence shown here is derived from an EMBL/GenBank/DDBJ whole genome shotgun (WGS) entry which is preliminary data.</text>
</comment>
<dbReference type="InterPro" id="IPR002559">
    <property type="entry name" value="Transposase_11"/>
</dbReference>
<dbReference type="eggNOG" id="COG3293">
    <property type="taxonomic scope" value="Bacteria"/>
</dbReference>
<protein>
    <submittedName>
        <fullName evidence="3">Mobile element protein</fullName>
    </submittedName>
</protein>
<keyword evidence="1" id="KW-0472">Membrane</keyword>
<sequence>MAVIPSTASRIPSIPHDKHLYKERAAIECTFNLLKRFRRFATRYEKAARNYAAMVALTCALSWLRI</sequence>
<dbReference type="GO" id="GO:0004803">
    <property type="term" value="F:transposase activity"/>
    <property type="evidence" value="ECO:0007669"/>
    <property type="project" value="InterPro"/>
</dbReference>
<proteinExistence type="predicted"/>
<dbReference type="STRING" id="1192034.CAP_2469"/>
<dbReference type="EMBL" id="ASRX01000019">
    <property type="protein sequence ID" value="EYF06009.1"/>
    <property type="molecule type" value="Genomic_DNA"/>
</dbReference>
<keyword evidence="4" id="KW-1185">Reference proteome</keyword>
<organism evidence="3 4">
    <name type="scientific">Chondromyces apiculatus DSM 436</name>
    <dbReference type="NCBI Taxonomy" id="1192034"/>
    <lineage>
        <taxon>Bacteria</taxon>
        <taxon>Pseudomonadati</taxon>
        <taxon>Myxococcota</taxon>
        <taxon>Polyangia</taxon>
        <taxon>Polyangiales</taxon>
        <taxon>Polyangiaceae</taxon>
        <taxon>Chondromyces</taxon>
    </lineage>
</organism>
<dbReference type="GO" id="GO:0006313">
    <property type="term" value="P:DNA transposition"/>
    <property type="evidence" value="ECO:0007669"/>
    <property type="project" value="InterPro"/>
</dbReference>
<gene>
    <name evidence="3" type="ORF">CAP_2469</name>
</gene>
<feature type="transmembrane region" description="Helical" evidence="1">
    <location>
        <begin position="47"/>
        <end position="64"/>
    </location>
</feature>
<dbReference type="AlphaFoldDB" id="A0A017T9U4"/>
<name>A0A017T9U4_9BACT</name>
<accession>A0A017T9U4</accession>
<dbReference type="Pfam" id="PF01609">
    <property type="entry name" value="DDE_Tnp_1"/>
    <property type="match status" value="1"/>
</dbReference>